<feature type="region of interest" description="Disordered" evidence="1">
    <location>
        <begin position="307"/>
        <end position="332"/>
    </location>
</feature>
<dbReference type="AlphaFoldDB" id="A0A345XR66"/>
<organism evidence="3 4">
    <name type="scientific">Streptomyces armeniacus</name>
    <dbReference type="NCBI Taxonomy" id="83291"/>
    <lineage>
        <taxon>Bacteria</taxon>
        <taxon>Bacillati</taxon>
        <taxon>Actinomycetota</taxon>
        <taxon>Actinomycetes</taxon>
        <taxon>Kitasatosporales</taxon>
        <taxon>Streptomycetaceae</taxon>
        <taxon>Streptomyces</taxon>
    </lineage>
</organism>
<evidence type="ECO:0000259" key="2">
    <source>
        <dbReference type="Pfam" id="PF00561"/>
    </source>
</evidence>
<name>A0A345XR66_9ACTN</name>
<dbReference type="KEGG" id="sarm:DVA86_17180"/>
<dbReference type="RefSeq" id="WP_208879404.1">
    <property type="nucleotide sequence ID" value="NZ_CP031320.1"/>
</dbReference>
<dbReference type="InterPro" id="IPR050266">
    <property type="entry name" value="AB_hydrolase_sf"/>
</dbReference>
<sequence>MTDQLTPRSARPRPRVLPDYPFQSRWFDSSAGRQHYVAEGPPGGAPVLMLHGNPTWSYYWRRLISGLRADHRCVAPDLGGMGLSSRPAEPFTADGFDARVERVEGLVRHLVREDGAPEDGWTVVVHDWGGPLGLRWACSHPERVARLVILNTVAFPWPEGHRLHWGLRAVHDSALLARLSNRYNIFARAVTYLGLRSRMPRAVRKAYLAPYGRAGERRSIEEFVRAIPLHPSDMGWDMARRLGDDLDVLRRVPTLLCWGMRDPVFDDRVLAEWLRRMPHARPRLYPEAGHLLLEDAPLRVTQDVRDFLSASAAPSPSPSSGTHAAAPRAPRA</sequence>
<dbReference type="Gene3D" id="3.40.50.1820">
    <property type="entry name" value="alpha/beta hydrolase"/>
    <property type="match status" value="1"/>
</dbReference>
<dbReference type="GO" id="GO:0016787">
    <property type="term" value="F:hydrolase activity"/>
    <property type="evidence" value="ECO:0007669"/>
    <property type="project" value="UniProtKB-KW"/>
</dbReference>
<protein>
    <submittedName>
        <fullName evidence="3">Alpha/beta fold hydrolase</fullName>
    </submittedName>
</protein>
<dbReference type="InterPro" id="IPR029058">
    <property type="entry name" value="AB_hydrolase_fold"/>
</dbReference>
<feature type="domain" description="AB hydrolase-1" evidence="2">
    <location>
        <begin position="46"/>
        <end position="297"/>
    </location>
</feature>
<dbReference type="PANTHER" id="PTHR43798">
    <property type="entry name" value="MONOACYLGLYCEROL LIPASE"/>
    <property type="match status" value="1"/>
</dbReference>
<dbReference type="SUPFAM" id="SSF53474">
    <property type="entry name" value="alpha/beta-Hydrolases"/>
    <property type="match status" value="1"/>
</dbReference>
<feature type="compositionally biased region" description="Low complexity" evidence="1">
    <location>
        <begin position="309"/>
        <end position="332"/>
    </location>
</feature>
<dbReference type="PRINTS" id="PR00111">
    <property type="entry name" value="ABHYDROLASE"/>
</dbReference>
<dbReference type="Proteomes" id="UP000254425">
    <property type="component" value="Chromosome"/>
</dbReference>
<evidence type="ECO:0000256" key="1">
    <source>
        <dbReference type="SAM" id="MobiDB-lite"/>
    </source>
</evidence>
<dbReference type="Pfam" id="PF00561">
    <property type="entry name" value="Abhydrolase_1"/>
    <property type="match status" value="1"/>
</dbReference>
<dbReference type="PRINTS" id="PR00412">
    <property type="entry name" value="EPOXHYDRLASE"/>
</dbReference>
<dbReference type="InterPro" id="IPR000639">
    <property type="entry name" value="Epox_hydrolase-like"/>
</dbReference>
<accession>A0A345XR66</accession>
<reference evidence="3 4" key="1">
    <citation type="submission" date="2018-07" db="EMBL/GenBank/DDBJ databases">
        <title>Draft genome of the type strain Streptomyces armeniacus ATCC 15676.</title>
        <authorList>
            <person name="Labana P."/>
            <person name="Gosse J.T."/>
            <person name="Boddy C.N."/>
        </authorList>
    </citation>
    <scope>NUCLEOTIDE SEQUENCE [LARGE SCALE GENOMIC DNA]</scope>
    <source>
        <strain evidence="3 4">ATCC 15676</strain>
    </source>
</reference>
<dbReference type="EMBL" id="CP031320">
    <property type="protein sequence ID" value="AXK34132.1"/>
    <property type="molecule type" value="Genomic_DNA"/>
</dbReference>
<dbReference type="InterPro" id="IPR000073">
    <property type="entry name" value="AB_hydrolase_1"/>
</dbReference>
<keyword evidence="4" id="KW-1185">Reference proteome</keyword>
<dbReference type="GO" id="GO:0016020">
    <property type="term" value="C:membrane"/>
    <property type="evidence" value="ECO:0007669"/>
    <property type="project" value="TreeGrafter"/>
</dbReference>
<evidence type="ECO:0000313" key="4">
    <source>
        <dbReference type="Proteomes" id="UP000254425"/>
    </source>
</evidence>
<proteinExistence type="predicted"/>
<evidence type="ECO:0000313" key="3">
    <source>
        <dbReference type="EMBL" id="AXK34132.1"/>
    </source>
</evidence>
<gene>
    <name evidence="3" type="ORF">DVA86_17180</name>
</gene>
<dbReference type="PANTHER" id="PTHR43798:SF24">
    <property type="entry name" value="CIS-3-ALKYL-4-ALKYLOXETAN-2-ONE DECARBOXYLASE"/>
    <property type="match status" value="1"/>
</dbReference>
<keyword evidence="3" id="KW-0378">Hydrolase</keyword>